<evidence type="ECO:0000256" key="2">
    <source>
        <dbReference type="ARBA" id="ARBA00022475"/>
    </source>
</evidence>
<keyword evidence="2" id="KW-1003">Cell membrane</keyword>
<dbReference type="NCBIfam" id="TIGR00360">
    <property type="entry name" value="ComEC_N-term"/>
    <property type="match status" value="1"/>
</dbReference>
<dbReference type="PANTHER" id="PTHR30619">
    <property type="entry name" value="DNA INTERNALIZATION/COMPETENCE PROTEIN COMEC/REC2"/>
    <property type="match status" value="1"/>
</dbReference>
<accession>A0A5B7XUY3</accession>
<feature type="domain" description="ComEC/Rec2-related protein" evidence="7">
    <location>
        <begin position="206"/>
        <end position="448"/>
    </location>
</feature>
<proteinExistence type="predicted"/>
<protein>
    <recommendedName>
        <fullName evidence="7">ComEC/Rec2-related protein domain-containing protein</fullName>
    </recommendedName>
</protein>
<feature type="transmembrane region" description="Helical" evidence="6">
    <location>
        <begin position="220"/>
        <end position="240"/>
    </location>
</feature>
<evidence type="ECO:0000256" key="5">
    <source>
        <dbReference type="ARBA" id="ARBA00023136"/>
    </source>
</evidence>
<evidence type="ECO:0000256" key="1">
    <source>
        <dbReference type="ARBA" id="ARBA00004651"/>
    </source>
</evidence>
<feature type="transmembrane region" description="Helical" evidence="6">
    <location>
        <begin position="70"/>
        <end position="88"/>
    </location>
</feature>
<gene>
    <name evidence="8" type="ORF">FG904_00605</name>
</gene>
<feature type="transmembrane region" description="Helical" evidence="6">
    <location>
        <begin position="300"/>
        <end position="330"/>
    </location>
</feature>
<dbReference type="PANTHER" id="PTHR30619:SF7">
    <property type="entry name" value="BETA-LACTAMASE DOMAIN PROTEIN"/>
    <property type="match status" value="1"/>
</dbReference>
<evidence type="ECO:0000313" key="9">
    <source>
        <dbReference type="Proteomes" id="UP000305457"/>
    </source>
</evidence>
<keyword evidence="4 6" id="KW-1133">Transmembrane helix</keyword>
<evidence type="ECO:0000256" key="4">
    <source>
        <dbReference type="ARBA" id="ARBA00022989"/>
    </source>
</evidence>
<feature type="transmembrane region" description="Helical" evidence="6">
    <location>
        <begin position="350"/>
        <end position="369"/>
    </location>
</feature>
<feature type="transmembrane region" description="Helical" evidence="6">
    <location>
        <begin position="381"/>
        <end position="403"/>
    </location>
</feature>
<keyword evidence="3 6" id="KW-0812">Transmembrane</keyword>
<name>A0A5B7XUY3_9MOLU</name>
<feature type="transmembrane region" description="Helical" evidence="6">
    <location>
        <begin position="46"/>
        <end position="63"/>
    </location>
</feature>
<reference evidence="8 9" key="1">
    <citation type="submission" date="2019-06" db="EMBL/GenBank/DDBJ databases">
        <title>Mycoplasma sp. 2F1A isolated from ostrich.</title>
        <authorList>
            <person name="Spergser J."/>
        </authorList>
    </citation>
    <scope>NUCLEOTIDE SEQUENCE [LARGE SCALE GENOMIC DNA]</scope>
    <source>
        <strain evidence="8 9">2F1A</strain>
    </source>
</reference>
<organism evidence="8 9">
    <name type="scientific">Mycoplasma nasistruthionis</name>
    <dbReference type="NCBI Taxonomy" id="353852"/>
    <lineage>
        <taxon>Bacteria</taxon>
        <taxon>Bacillati</taxon>
        <taxon>Mycoplasmatota</taxon>
        <taxon>Mollicutes</taxon>
        <taxon>Mycoplasmataceae</taxon>
        <taxon>Mycoplasma</taxon>
    </lineage>
</organism>
<dbReference type="KEGG" id="mnh:FG904_00605"/>
<sequence>MKTIKLFAWRIYQKQASFKKSFKINLIWINGFLMISLFSLALNNWWWFYLISLAIIFLLSLWLSAKHTMLFVFGLVIFYGAVSIHNYLNFGLLHNKDKISSNFTVVDLSSKAIYLQDNLGRKFALWKNNVKIPIFIYQKIYVQGYIYEIKVEGNYFLANGIYYAIKPSLIKDVENLINFRFHFFKYYSTVDFIYKELILPLLFGFNLQDQNQLILNMKQLGVVQLIVVSGLHFTIVYNVFKALFHKVDSCNIIALILLSLYFFMCKKSVSVFRAYLFILISEISKQITFLKKKVNSNSSLTLLSFLFLCYNPTNVLNIGYWLSFLLTYVYLTLNSSSNKDDEKMTLKQKIKVHFSNCLLIWIYSFVIILTQNSEVSLFSFFYCLILTPVFELVLIFFTLFFWANPFCIAVGHSLNNVVSFLTNWNYIIGWNFSYLKLAIYCIMYLFFVWFNFTKKFKSKQLKQN</sequence>
<dbReference type="AlphaFoldDB" id="A0A5B7XUY3"/>
<dbReference type="InterPro" id="IPR004477">
    <property type="entry name" value="ComEC_N"/>
</dbReference>
<dbReference type="GO" id="GO:0005886">
    <property type="term" value="C:plasma membrane"/>
    <property type="evidence" value="ECO:0007669"/>
    <property type="project" value="UniProtKB-SubCell"/>
</dbReference>
<dbReference type="Pfam" id="PF03772">
    <property type="entry name" value="Competence"/>
    <property type="match status" value="1"/>
</dbReference>
<feature type="transmembrane region" description="Helical" evidence="6">
    <location>
        <begin position="423"/>
        <end position="452"/>
    </location>
</feature>
<evidence type="ECO:0000256" key="6">
    <source>
        <dbReference type="SAM" id="Phobius"/>
    </source>
</evidence>
<dbReference type="EMBL" id="CP040825">
    <property type="protein sequence ID" value="QCZ36522.1"/>
    <property type="molecule type" value="Genomic_DNA"/>
</dbReference>
<evidence type="ECO:0000256" key="3">
    <source>
        <dbReference type="ARBA" id="ARBA00022692"/>
    </source>
</evidence>
<evidence type="ECO:0000313" key="8">
    <source>
        <dbReference type="EMBL" id="QCZ36522.1"/>
    </source>
</evidence>
<dbReference type="Proteomes" id="UP000305457">
    <property type="component" value="Chromosome"/>
</dbReference>
<dbReference type="RefSeq" id="WP_139592005.1">
    <property type="nucleotide sequence ID" value="NZ_CP040825.1"/>
</dbReference>
<feature type="transmembrane region" description="Helical" evidence="6">
    <location>
        <begin position="192"/>
        <end position="208"/>
    </location>
</feature>
<comment type="subcellular location">
    <subcellularLocation>
        <location evidence="1">Cell membrane</location>
        <topology evidence="1">Multi-pass membrane protein</topology>
    </subcellularLocation>
</comment>
<evidence type="ECO:0000259" key="7">
    <source>
        <dbReference type="Pfam" id="PF03772"/>
    </source>
</evidence>
<feature type="transmembrane region" description="Helical" evidence="6">
    <location>
        <begin position="252"/>
        <end position="279"/>
    </location>
</feature>
<feature type="transmembrane region" description="Helical" evidence="6">
    <location>
        <begin position="21"/>
        <end position="40"/>
    </location>
</feature>
<dbReference type="InterPro" id="IPR052159">
    <property type="entry name" value="Competence_DNA_uptake"/>
</dbReference>
<keyword evidence="5 6" id="KW-0472">Membrane</keyword>